<dbReference type="EMBL" id="CP042467">
    <property type="protein sequence ID" value="QED28707.1"/>
    <property type="molecule type" value="Genomic_DNA"/>
</dbReference>
<dbReference type="SUPFAM" id="SSF55729">
    <property type="entry name" value="Acyl-CoA N-acyltransferases (Nat)"/>
    <property type="match status" value="1"/>
</dbReference>
<dbReference type="OrthoDB" id="5422175at2"/>
<dbReference type="GO" id="GO:0016740">
    <property type="term" value="F:transferase activity"/>
    <property type="evidence" value="ECO:0007669"/>
    <property type="project" value="UniProtKB-KW"/>
</dbReference>
<keyword evidence="1" id="KW-0808">Transferase</keyword>
<proteinExistence type="predicted"/>
<protein>
    <submittedName>
        <fullName evidence="1">GNAT family N-acetyltransferase</fullName>
    </submittedName>
</protein>
<evidence type="ECO:0000313" key="2">
    <source>
        <dbReference type="Proteomes" id="UP000321595"/>
    </source>
</evidence>
<evidence type="ECO:0000313" key="1">
    <source>
        <dbReference type="EMBL" id="QED28707.1"/>
    </source>
</evidence>
<dbReference type="Gene3D" id="3.40.630.30">
    <property type="match status" value="1"/>
</dbReference>
<dbReference type="Pfam" id="PF13527">
    <property type="entry name" value="Acetyltransf_9"/>
    <property type="match status" value="1"/>
</dbReference>
<accession>A0A5B8XUA2</accession>
<name>A0A5B8XUA2_9DELT</name>
<dbReference type="Proteomes" id="UP000321595">
    <property type="component" value="Chromosome"/>
</dbReference>
<keyword evidence="2" id="KW-1185">Reference proteome</keyword>
<gene>
    <name evidence="1" type="ORF">FRD01_15985</name>
</gene>
<dbReference type="AlphaFoldDB" id="A0A5B8XUA2"/>
<organism evidence="1 2">
    <name type="scientific">Microvenator marinus</name>
    <dbReference type="NCBI Taxonomy" id="2600177"/>
    <lineage>
        <taxon>Bacteria</taxon>
        <taxon>Deltaproteobacteria</taxon>
        <taxon>Bradymonadales</taxon>
        <taxon>Microvenatoraceae</taxon>
        <taxon>Microvenator</taxon>
    </lineage>
</organism>
<dbReference type="InterPro" id="IPR016181">
    <property type="entry name" value="Acyl_CoA_acyltransferase"/>
</dbReference>
<reference evidence="1 2" key="1">
    <citation type="submission" date="2019-08" db="EMBL/GenBank/DDBJ databases">
        <authorList>
            <person name="Liang Q."/>
        </authorList>
    </citation>
    <scope>NUCLEOTIDE SEQUENCE [LARGE SCALE GENOMIC DNA]</scope>
    <source>
        <strain evidence="1 2">V1718</strain>
    </source>
</reference>
<dbReference type="KEGG" id="bbae:FRD01_15985"/>
<sequence>MGINEPAMREVRLSRSDGTITRLQGLFSKNGWERSREELEWQFLNNPLSETWINAAESSDSLAAIYAALPNRFQLFEQESVCLQSLDTLTDEAFRGQGLFVKLASSLFGEAKSQELGFIYGFPNGNSRHGFFKKLDWKNYDPLPFLLRPINPSYFLPGMLKGLKLPQIKGFQVGARCPSRAELEDIDVEAIWDGFRGTFDVGLIRDRSYFEWRLAKPHQNYRIFALNDEGFIITNLMEKHGGRIGYVVEMMTRNGAADVELAYDLLEFGVRDLVDSGADAVLAWHFQHSPYFLSYLANGFLPLPERVRPIELHFGMLPLGAAQAVTRRDWYLSYCDSDTV</sequence>